<feature type="repeat" description="NHL" evidence="2">
    <location>
        <begin position="431"/>
        <end position="470"/>
    </location>
</feature>
<dbReference type="SUPFAM" id="SSF63829">
    <property type="entry name" value="Calcium-dependent phosphotriesterase"/>
    <property type="match status" value="2"/>
</dbReference>
<keyword evidence="3" id="KW-0175">Coiled coil</keyword>
<keyword evidence="1" id="KW-0677">Repeat</keyword>
<dbReference type="InterPro" id="IPR050952">
    <property type="entry name" value="TRIM-NHL_E3_ligases"/>
</dbReference>
<dbReference type="AlphaFoldDB" id="A0A815REU0"/>
<dbReference type="PANTHER" id="PTHR24104:SF25">
    <property type="entry name" value="PROTEIN LIN-41"/>
    <property type="match status" value="1"/>
</dbReference>
<evidence type="ECO:0000313" key="7">
    <source>
        <dbReference type="Proteomes" id="UP000663852"/>
    </source>
</evidence>
<keyword evidence="6" id="KW-1185">Reference proteome</keyword>
<evidence type="ECO:0000256" key="3">
    <source>
        <dbReference type="SAM" id="Coils"/>
    </source>
</evidence>
<comment type="caution">
    <text evidence="4">The sequence shown here is derived from an EMBL/GenBank/DDBJ whole genome shotgun (WGS) entry which is preliminary data.</text>
</comment>
<dbReference type="Pfam" id="PF01436">
    <property type="entry name" value="NHL"/>
    <property type="match status" value="2"/>
</dbReference>
<protein>
    <submittedName>
        <fullName evidence="4">Uncharacterized protein</fullName>
    </submittedName>
</protein>
<dbReference type="Gene3D" id="2.120.10.30">
    <property type="entry name" value="TolB, C-terminal domain"/>
    <property type="match status" value="1"/>
</dbReference>
<evidence type="ECO:0000313" key="4">
    <source>
        <dbReference type="EMBL" id="CAF1475576.1"/>
    </source>
</evidence>
<sequence>METINNKIQCCICNKHKITYPCQGCANQFCYEDLAQHRQKLNEDFDEIIRDYDQFRENIHQQKQIPQVSHLFYQIDQWERNSIEIIQKTAEQCRQALVEKIKVFIIDIEEEVNNLIDEIKQFQRENEANETNLEHLKDQLRKIANEFNNPSTISLDESSQIVIWKISIQSIKKFNLNIWNQNAVTIAGGSGFGEKLNQLSAPFGIRIDKMKNVFIADWENDRVMKWKPNENQGTIVAGGNSRGGKLDQLNEPTDVVVDEINNSLIIADKGNRRVVQWRDGNQQDVFIDNIHCSRLAIDKEGLLYVSDWRKNEVRRWKIGEKGKGTVVAGGNGRGNQLNQLNSPCFIFVDGDQSVYVSDRLNHRVMKWRKDDREGIIVAGGNGQGDDLNQLSGPQGVVVDDFGQIYVSDCYNNRIMRWREGDEEGETVVGGRGEGERPHQLYCPTGLSFDADGNLYIVDLGNNRVQRFDLIFE</sequence>
<dbReference type="InterPro" id="IPR011042">
    <property type="entry name" value="6-blade_b-propeller_TolB-like"/>
</dbReference>
<feature type="coiled-coil region" evidence="3">
    <location>
        <begin position="105"/>
        <end position="146"/>
    </location>
</feature>
<dbReference type="PROSITE" id="PS51125">
    <property type="entry name" value="NHL"/>
    <property type="match status" value="2"/>
</dbReference>
<organism evidence="4 7">
    <name type="scientific">Adineta ricciae</name>
    <name type="common">Rotifer</name>
    <dbReference type="NCBI Taxonomy" id="249248"/>
    <lineage>
        <taxon>Eukaryota</taxon>
        <taxon>Metazoa</taxon>
        <taxon>Spiralia</taxon>
        <taxon>Gnathifera</taxon>
        <taxon>Rotifera</taxon>
        <taxon>Eurotatoria</taxon>
        <taxon>Bdelloidea</taxon>
        <taxon>Adinetida</taxon>
        <taxon>Adinetidae</taxon>
        <taxon>Adineta</taxon>
    </lineage>
</organism>
<evidence type="ECO:0000313" key="6">
    <source>
        <dbReference type="Proteomes" id="UP000663828"/>
    </source>
</evidence>
<feature type="repeat" description="NHL" evidence="2">
    <location>
        <begin position="384"/>
        <end position="414"/>
    </location>
</feature>
<reference evidence="4" key="1">
    <citation type="submission" date="2021-02" db="EMBL/GenBank/DDBJ databases">
        <authorList>
            <person name="Nowell W R."/>
        </authorList>
    </citation>
    <scope>NUCLEOTIDE SEQUENCE</scope>
</reference>
<dbReference type="EMBL" id="CAJNOJ010000523">
    <property type="protein sequence ID" value="CAF1475576.1"/>
    <property type="molecule type" value="Genomic_DNA"/>
</dbReference>
<dbReference type="Proteomes" id="UP000663852">
    <property type="component" value="Unassembled WGS sequence"/>
</dbReference>
<accession>A0A815REU0</accession>
<dbReference type="GO" id="GO:0008270">
    <property type="term" value="F:zinc ion binding"/>
    <property type="evidence" value="ECO:0007669"/>
    <property type="project" value="UniProtKB-KW"/>
</dbReference>
<gene>
    <name evidence="4" type="ORF">EDS130_LOCUS41087</name>
    <name evidence="5" type="ORF">XAT740_LOCUS44608</name>
</gene>
<proteinExistence type="predicted"/>
<dbReference type="EMBL" id="CAJNOR010005681">
    <property type="protein sequence ID" value="CAF1572396.1"/>
    <property type="molecule type" value="Genomic_DNA"/>
</dbReference>
<dbReference type="CDD" id="cd05819">
    <property type="entry name" value="NHL"/>
    <property type="match status" value="1"/>
</dbReference>
<dbReference type="Proteomes" id="UP000663828">
    <property type="component" value="Unassembled WGS sequence"/>
</dbReference>
<name>A0A815REU0_ADIRI</name>
<dbReference type="Gene3D" id="2.40.10.500">
    <property type="match status" value="1"/>
</dbReference>
<evidence type="ECO:0000313" key="5">
    <source>
        <dbReference type="EMBL" id="CAF1572396.1"/>
    </source>
</evidence>
<evidence type="ECO:0000256" key="1">
    <source>
        <dbReference type="ARBA" id="ARBA00022737"/>
    </source>
</evidence>
<evidence type="ECO:0000256" key="2">
    <source>
        <dbReference type="PROSITE-ProRule" id="PRU00504"/>
    </source>
</evidence>
<dbReference type="InterPro" id="IPR001258">
    <property type="entry name" value="NHL_repeat"/>
</dbReference>
<feature type="coiled-coil region" evidence="3">
    <location>
        <begin position="31"/>
        <end position="58"/>
    </location>
</feature>
<dbReference type="OrthoDB" id="10332451at2759"/>
<dbReference type="PANTHER" id="PTHR24104">
    <property type="entry name" value="E3 UBIQUITIN-PROTEIN LIGASE NHLRC1-RELATED"/>
    <property type="match status" value="1"/>
</dbReference>